<evidence type="ECO:0000256" key="1">
    <source>
        <dbReference type="ARBA" id="ARBA00000900"/>
    </source>
</evidence>
<evidence type="ECO:0000313" key="17">
    <source>
        <dbReference type="Proteomes" id="UP000504609"/>
    </source>
</evidence>
<dbReference type="EC" id="2.3.2.27" evidence="4"/>
<reference evidence="18" key="1">
    <citation type="submission" date="2025-08" db="UniProtKB">
        <authorList>
            <consortium name="RefSeq"/>
        </authorList>
    </citation>
    <scope>IDENTIFICATION</scope>
    <source>
        <tissue evidence="18">Young leaves</tissue>
    </source>
</reference>
<proteinExistence type="inferred from homology"/>
<dbReference type="SMART" id="SM00184">
    <property type="entry name" value="RING"/>
    <property type="match status" value="1"/>
</dbReference>
<protein>
    <recommendedName>
        <fullName evidence="4">RING-type E3 ubiquitin transferase</fullName>
        <ecNumber evidence="4">2.3.2.27</ecNumber>
    </recommendedName>
</protein>
<dbReference type="GO" id="GO:0016020">
    <property type="term" value="C:membrane"/>
    <property type="evidence" value="ECO:0007669"/>
    <property type="project" value="UniProtKB-SubCell"/>
</dbReference>
<dbReference type="PANTHER" id="PTHR46913:SF1">
    <property type="entry name" value="RING-H2 FINGER PROTEIN ATL16"/>
    <property type="match status" value="1"/>
</dbReference>
<keyword evidence="8 14" id="KW-0863">Zinc-finger</keyword>
<dbReference type="Proteomes" id="UP000504609">
    <property type="component" value="Unplaced"/>
</dbReference>
<feature type="domain" description="RING-type" evidence="16">
    <location>
        <begin position="107"/>
        <end position="149"/>
    </location>
</feature>
<evidence type="ECO:0000256" key="10">
    <source>
        <dbReference type="ARBA" id="ARBA00022833"/>
    </source>
</evidence>
<evidence type="ECO:0000256" key="5">
    <source>
        <dbReference type="ARBA" id="ARBA00022679"/>
    </source>
</evidence>
<keyword evidence="9" id="KW-0833">Ubl conjugation pathway</keyword>
<evidence type="ECO:0000259" key="16">
    <source>
        <dbReference type="PROSITE" id="PS50089"/>
    </source>
</evidence>
<dbReference type="AlphaFoldDB" id="A0A6J1FWS0"/>
<evidence type="ECO:0000256" key="2">
    <source>
        <dbReference type="ARBA" id="ARBA00004167"/>
    </source>
</evidence>
<dbReference type="KEGG" id="cmos:111447649"/>
<dbReference type="GeneID" id="111447649"/>
<feature type="transmembrane region" description="Helical" evidence="15">
    <location>
        <begin position="29"/>
        <end position="51"/>
    </location>
</feature>
<evidence type="ECO:0000256" key="13">
    <source>
        <dbReference type="ARBA" id="ARBA00024209"/>
    </source>
</evidence>
<evidence type="ECO:0000256" key="4">
    <source>
        <dbReference type="ARBA" id="ARBA00012483"/>
    </source>
</evidence>
<dbReference type="InterPro" id="IPR001841">
    <property type="entry name" value="Znf_RING"/>
</dbReference>
<comment type="pathway">
    <text evidence="3">Protein modification; protein ubiquitination.</text>
</comment>
<gene>
    <name evidence="18" type="primary">LOC111447649</name>
</gene>
<keyword evidence="17" id="KW-1185">Reference proteome</keyword>
<dbReference type="PROSITE" id="PS50089">
    <property type="entry name" value="ZF_RING_2"/>
    <property type="match status" value="1"/>
</dbReference>
<dbReference type="GO" id="GO:0016567">
    <property type="term" value="P:protein ubiquitination"/>
    <property type="evidence" value="ECO:0007669"/>
    <property type="project" value="UniProtKB-UniPathway"/>
</dbReference>
<dbReference type="GO" id="GO:0061630">
    <property type="term" value="F:ubiquitin protein ligase activity"/>
    <property type="evidence" value="ECO:0007669"/>
    <property type="project" value="UniProtKB-EC"/>
</dbReference>
<dbReference type="GO" id="GO:0008270">
    <property type="term" value="F:zinc ion binding"/>
    <property type="evidence" value="ECO:0007669"/>
    <property type="project" value="UniProtKB-KW"/>
</dbReference>
<accession>A0A6J1FWS0</accession>
<keyword evidence="7" id="KW-0479">Metal-binding</keyword>
<sequence>MATLQAPPSVHWHFTELDDRIFQIRGRTFFFIAVLFAVILLVTFIFLYARWVCRYHSLTTFSASVPGVRSSRSPPQQGLDQATINCQSITLYKAAEEVDAAATAAECCICLGVFEDGEKVKILALCHHCFHSECVDQWLRLQSSCPLCRISLRAADNSSNLQMV</sequence>
<comment type="similarity">
    <text evidence="13">Belongs to the RING-type zinc finger family. ATL subfamily.</text>
</comment>
<comment type="catalytic activity">
    <reaction evidence="1">
        <text>S-ubiquitinyl-[E2 ubiquitin-conjugating enzyme]-L-cysteine + [acceptor protein]-L-lysine = [E2 ubiquitin-conjugating enzyme]-L-cysteine + N(6)-ubiquitinyl-[acceptor protein]-L-lysine.</text>
        <dbReference type="EC" id="2.3.2.27"/>
    </reaction>
</comment>
<dbReference type="CDD" id="cd16461">
    <property type="entry name" value="RING-H2_EL5-like"/>
    <property type="match status" value="1"/>
</dbReference>
<dbReference type="RefSeq" id="XP_022942690.1">
    <property type="nucleotide sequence ID" value="XM_023086922.1"/>
</dbReference>
<evidence type="ECO:0000256" key="7">
    <source>
        <dbReference type="ARBA" id="ARBA00022723"/>
    </source>
</evidence>
<keyword evidence="6 15" id="KW-0812">Transmembrane</keyword>
<evidence type="ECO:0000313" key="18">
    <source>
        <dbReference type="RefSeq" id="XP_022942690.1"/>
    </source>
</evidence>
<dbReference type="Gene3D" id="3.30.40.10">
    <property type="entry name" value="Zinc/RING finger domain, C3HC4 (zinc finger)"/>
    <property type="match status" value="1"/>
</dbReference>
<evidence type="ECO:0000256" key="11">
    <source>
        <dbReference type="ARBA" id="ARBA00022989"/>
    </source>
</evidence>
<comment type="subcellular location">
    <subcellularLocation>
        <location evidence="2">Membrane</location>
        <topology evidence="2">Single-pass membrane protein</topology>
    </subcellularLocation>
</comment>
<name>A0A6J1FWS0_CUCMO</name>
<evidence type="ECO:0000256" key="3">
    <source>
        <dbReference type="ARBA" id="ARBA00004906"/>
    </source>
</evidence>
<dbReference type="InterPro" id="IPR044600">
    <property type="entry name" value="ATL1/ATL16-like"/>
</dbReference>
<evidence type="ECO:0000256" key="8">
    <source>
        <dbReference type="ARBA" id="ARBA00022771"/>
    </source>
</evidence>
<dbReference type="UniPathway" id="UPA00143"/>
<keyword evidence="11 15" id="KW-1133">Transmembrane helix</keyword>
<dbReference type="SUPFAM" id="SSF57850">
    <property type="entry name" value="RING/U-box"/>
    <property type="match status" value="1"/>
</dbReference>
<dbReference type="Pfam" id="PF13639">
    <property type="entry name" value="zf-RING_2"/>
    <property type="match status" value="1"/>
</dbReference>
<evidence type="ECO:0000256" key="9">
    <source>
        <dbReference type="ARBA" id="ARBA00022786"/>
    </source>
</evidence>
<evidence type="ECO:0000256" key="12">
    <source>
        <dbReference type="ARBA" id="ARBA00023136"/>
    </source>
</evidence>
<keyword evidence="10" id="KW-0862">Zinc</keyword>
<evidence type="ECO:0000256" key="15">
    <source>
        <dbReference type="SAM" id="Phobius"/>
    </source>
</evidence>
<evidence type="ECO:0000256" key="6">
    <source>
        <dbReference type="ARBA" id="ARBA00022692"/>
    </source>
</evidence>
<evidence type="ECO:0000256" key="14">
    <source>
        <dbReference type="PROSITE-ProRule" id="PRU00175"/>
    </source>
</evidence>
<keyword evidence="12 15" id="KW-0472">Membrane</keyword>
<dbReference type="PANTHER" id="PTHR46913">
    <property type="entry name" value="RING-H2 FINGER PROTEIN ATL16"/>
    <property type="match status" value="1"/>
</dbReference>
<dbReference type="InterPro" id="IPR013083">
    <property type="entry name" value="Znf_RING/FYVE/PHD"/>
</dbReference>
<keyword evidence="5" id="KW-0808">Transferase</keyword>
<organism evidence="17 18">
    <name type="scientific">Cucurbita moschata</name>
    <name type="common">Winter crookneck squash</name>
    <name type="synonym">Cucurbita pepo var. moschata</name>
    <dbReference type="NCBI Taxonomy" id="3662"/>
    <lineage>
        <taxon>Eukaryota</taxon>
        <taxon>Viridiplantae</taxon>
        <taxon>Streptophyta</taxon>
        <taxon>Embryophyta</taxon>
        <taxon>Tracheophyta</taxon>
        <taxon>Spermatophyta</taxon>
        <taxon>Magnoliopsida</taxon>
        <taxon>eudicotyledons</taxon>
        <taxon>Gunneridae</taxon>
        <taxon>Pentapetalae</taxon>
        <taxon>rosids</taxon>
        <taxon>fabids</taxon>
        <taxon>Cucurbitales</taxon>
        <taxon>Cucurbitaceae</taxon>
        <taxon>Cucurbiteae</taxon>
        <taxon>Cucurbita</taxon>
    </lineage>
</organism>